<reference evidence="1 2" key="1">
    <citation type="submission" date="2016-04" db="EMBL/GenBank/DDBJ databases">
        <title>Genome sequence of Clostridium magnum DSM 2767.</title>
        <authorList>
            <person name="Poehlein A."/>
            <person name="Uhlig R."/>
            <person name="Fischer R."/>
            <person name="Bahl H."/>
            <person name="Daniel R."/>
        </authorList>
    </citation>
    <scope>NUCLEOTIDE SEQUENCE [LARGE SCALE GENOMIC DNA]</scope>
    <source>
        <strain evidence="1 2">DSM 2767</strain>
    </source>
</reference>
<evidence type="ECO:0000313" key="1">
    <source>
        <dbReference type="EMBL" id="KZL91715.1"/>
    </source>
</evidence>
<keyword evidence="2" id="KW-1185">Reference proteome</keyword>
<sequence length="810" mass="95777">MEYYTLRQVKEILSINNDSTITNGLINSDIHYKIEYIENKPKYFISKDQLDNYIDMLKKDYVSIQDITKEYSIQHSKIYRFMVNGLVRYIKHFFTHQVFILKEDMHIILENKKVPSFTRYKKFEGDIKDLQENYYSLTQIKDKYGLGKITIRRAVIEGKIICFDLPKRGYFFEKEPIDNFFQDIRDNYIILKEASVKYGVSKNWLLQRVVRRKKAKKLENPLFDLKDTYIYEKDLIPITNQYKKKKERSNLMINANSIEEKIDIAFIEFNDCNFPITLEMYVQYSKYAVGQSNRQNKDNYINLLYRTYERLNMLLKKEVYSYFNEEIKNLFMSTNLFIENKRELGYFFKYIVNKYPNKCRFNDYPKAYGKQISAKGEKDIYSKVTWKKYFDYINNIDAHIYLAFEDSCYANTWLFILLNLFLLWRKSDIVKLRVFNLPICGIDNIEWFKNNEFNLGHAELIIKEVELHARYIINDKRNAKANFVIPINLKLSTTIAIICCYKHAISENRKTLLRDKGYFNTTLFRKFFKDTDLDGFSNRKANSTLATLGYEMAINTKGMSNIAFSLGGDQRSHKYNEKTMTGESLAYYLVTADGNYDSSHEVSHNLFLRGHFGELYHLLVEVAYGSDINNFSINEITKLIQGVKRKYEPKSLEKLSSFFISPQICDLDVEEVVLELIKTDKKYLLEKIKNLLDFKLPSKLDKVQCYLSPACIKPVQSDEFTCIGCKYSLPTIYVLKTVEEYIDVLVSKYNKLKHPYTVERSKIKYMLSQCIRTIMIAQREYELQGNGDFIKSFFDVNGAKDKIAKILINE</sequence>
<protein>
    <submittedName>
        <fullName evidence="1">Helix-turn-helix domain protein</fullName>
    </submittedName>
</protein>
<dbReference type="OrthoDB" id="2633854at2"/>
<dbReference type="RefSeq" id="WP_066624861.1">
    <property type="nucleotide sequence ID" value="NZ_FQXL01000060.1"/>
</dbReference>
<dbReference type="PATRIC" id="fig|1121326.3.peg.3514"/>
<accession>A0A161WJ26</accession>
<dbReference type="EMBL" id="LWAE01000003">
    <property type="protein sequence ID" value="KZL91715.1"/>
    <property type="molecule type" value="Genomic_DNA"/>
</dbReference>
<evidence type="ECO:0000313" key="2">
    <source>
        <dbReference type="Proteomes" id="UP000076603"/>
    </source>
</evidence>
<proteinExistence type="predicted"/>
<dbReference type="STRING" id="1121326.CLMAG_34740"/>
<comment type="caution">
    <text evidence="1">The sequence shown here is derived from an EMBL/GenBank/DDBJ whole genome shotgun (WGS) entry which is preliminary data.</text>
</comment>
<name>A0A161WJ26_9CLOT</name>
<organism evidence="1 2">
    <name type="scientific">Clostridium magnum DSM 2767</name>
    <dbReference type="NCBI Taxonomy" id="1121326"/>
    <lineage>
        <taxon>Bacteria</taxon>
        <taxon>Bacillati</taxon>
        <taxon>Bacillota</taxon>
        <taxon>Clostridia</taxon>
        <taxon>Eubacteriales</taxon>
        <taxon>Clostridiaceae</taxon>
        <taxon>Clostridium</taxon>
    </lineage>
</organism>
<gene>
    <name evidence="1" type="ORF">CLMAG_34740</name>
</gene>
<dbReference type="AlphaFoldDB" id="A0A161WJ26"/>
<dbReference type="Proteomes" id="UP000076603">
    <property type="component" value="Unassembled WGS sequence"/>
</dbReference>